<feature type="compositionally biased region" description="Polar residues" evidence="1">
    <location>
        <begin position="21"/>
        <end position="32"/>
    </location>
</feature>
<evidence type="ECO:0000256" key="1">
    <source>
        <dbReference type="SAM" id="MobiDB-lite"/>
    </source>
</evidence>
<proteinExistence type="predicted"/>
<dbReference type="AlphaFoldDB" id="S7RIL7"/>
<name>S7RIL7_GLOTA</name>
<dbReference type="EMBL" id="KB469304">
    <property type="protein sequence ID" value="EPQ54175.1"/>
    <property type="molecule type" value="Genomic_DNA"/>
</dbReference>
<evidence type="ECO:0000313" key="2">
    <source>
        <dbReference type="EMBL" id="EPQ54175.1"/>
    </source>
</evidence>
<keyword evidence="3" id="KW-1185">Reference proteome</keyword>
<feature type="region of interest" description="Disordered" evidence="1">
    <location>
        <begin position="1"/>
        <end position="32"/>
    </location>
</feature>
<dbReference type="KEGG" id="gtr:GLOTRDRAFT_94525"/>
<accession>S7RIL7</accession>
<sequence length="198" mass="21920">MFMWRRKTERKTVQRDIGTGPASNSGLGSSDSVTAQWSSEKVEPAYDSILGVFWRRINLDASVTANHGAGSLVKFELPFHAQYRDGWLFPTFMPSGMPLLVESYSRSADSDVPQAKPVTKPPSVLLEYFAYWVISDPPSTAQGLSPKCKGLRLDAGRVFLLRRSADVPPGIDSRDCWTASSIESERWNVGGMSPRSFV</sequence>
<protein>
    <submittedName>
        <fullName evidence="2">Uncharacterized protein</fullName>
    </submittedName>
</protein>
<dbReference type="Proteomes" id="UP000030669">
    <property type="component" value="Unassembled WGS sequence"/>
</dbReference>
<dbReference type="HOGENOM" id="CLU_1378250_0_0_1"/>
<gene>
    <name evidence="2" type="ORF">GLOTRDRAFT_94525</name>
</gene>
<evidence type="ECO:0000313" key="3">
    <source>
        <dbReference type="Proteomes" id="UP000030669"/>
    </source>
</evidence>
<dbReference type="RefSeq" id="XP_007867496.1">
    <property type="nucleotide sequence ID" value="XM_007869305.1"/>
</dbReference>
<reference evidence="2 3" key="1">
    <citation type="journal article" date="2012" name="Science">
        <title>The Paleozoic origin of enzymatic lignin decomposition reconstructed from 31 fungal genomes.</title>
        <authorList>
            <person name="Floudas D."/>
            <person name="Binder M."/>
            <person name="Riley R."/>
            <person name="Barry K."/>
            <person name="Blanchette R.A."/>
            <person name="Henrissat B."/>
            <person name="Martinez A.T."/>
            <person name="Otillar R."/>
            <person name="Spatafora J.W."/>
            <person name="Yadav J.S."/>
            <person name="Aerts A."/>
            <person name="Benoit I."/>
            <person name="Boyd A."/>
            <person name="Carlson A."/>
            <person name="Copeland A."/>
            <person name="Coutinho P.M."/>
            <person name="de Vries R.P."/>
            <person name="Ferreira P."/>
            <person name="Findley K."/>
            <person name="Foster B."/>
            <person name="Gaskell J."/>
            <person name="Glotzer D."/>
            <person name="Gorecki P."/>
            <person name="Heitman J."/>
            <person name="Hesse C."/>
            <person name="Hori C."/>
            <person name="Igarashi K."/>
            <person name="Jurgens J.A."/>
            <person name="Kallen N."/>
            <person name="Kersten P."/>
            <person name="Kohler A."/>
            <person name="Kuees U."/>
            <person name="Kumar T.K.A."/>
            <person name="Kuo A."/>
            <person name="LaButti K."/>
            <person name="Larrondo L.F."/>
            <person name="Lindquist E."/>
            <person name="Ling A."/>
            <person name="Lombard V."/>
            <person name="Lucas S."/>
            <person name="Lundell T."/>
            <person name="Martin R."/>
            <person name="McLaughlin D.J."/>
            <person name="Morgenstern I."/>
            <person name="Morin E."/>
            <person name="Murat C."/>
            <person name="Nagy L.G."/>
            <person name="Nolan M."/>
            <person name="Ohm R.A."/>
            <person name="Patyshakuliyeva A."/>
            <person name="Rokas A."/>
            <person name="Ruiz-Duenas F.J."/>
            <person name="Sabat G."/>
            <person name="Salamov A."/>
            <person name="Samejima M."/>
            <person name="Schmutz J."/>
            <person name="Slot J.C."/>
            <person name="St John F."/>
            <person name="Stenlid J."/>
            <person name="Sun H."/>
            <person name="Sun S."/>
            <person name="Syed K."/>
            <person name="Tsang A."/>
            <person name="Wiebenga A."/>
            <person name="Young D."/>
            <person name="Pisabarro A."/>
            <person name="Eastwood D.C."/>
            <person name="Martin F."/>
            <person name="Cullen D."/>
            <person name="Grigoriev I.V."/>
            <person name="Hibbett D.S."/>
        </authorList>
    </citation>
    <scope>NUCLEOTIDE SEQUENCE [LARGE SCALE GENOMIC DNA]</scope>
    <source>
        <strain evidence="2 3">ATCC 11539</strain>
    </source>
</reference>
<organism evidence="2 3">
    <name type="scientific">Gloeophyllum trabeum (strain ATCC 11539 / FP-39264 / Madison 617)</name>
    <name type="common">Brown rot fungus</name>
    <dbReference type="NCBI Taxonomy" id="670483"/>
    <lineage>
        <taxon>Eukaryota</taxon>
        <taxon>Fungi</taxon>
        <taxon>Dikarya</taxon>
        <taxon>Basidiomycota</taxon>
        <taxon>Agaricomycotina</taxon>
        <taxon>Agaricomycetes</taxon>
        <taxon>Gloeophyllales</taxon>
        <taxon>Gloeophyllaceae</taxon>
        <taxon>Gloeophyllum</taxon>
    </lineage>
</organism>
<dbReference type="GeneID" id="19309613"/>